<dbReference type="SUPFAM" id="SSF53335">
    <property type="entry name" value="S-adenosyl-L-methionine-dependent methyltransferases"/>
    <property type="match status" value="1"/>
</dbReference>
<evidence type="ECO:0000259" key="2">
    <source>
        <dbReference type="Pfam" id="PF12147"/>
    </source>
</evidence>
<dbReference type="InterPro" id="IPR051044">
    <property type="entry name" value="MAG_DAG_Lipase"/>
</dbReference>
<proteinExistence type="predicted"/>
<dbReference type="SUPFAM" id="SSF53474">
    <property type="entry name" value="alpha/beta-Hydrolases"/>
    <property type="match status" value="1"/>
</dbReference>
<evidence type="ECO:0000259" key="1">
    <source>
        <dbReference type="Pfam" id="PF12146"/>
    </source>
</evidence>
<keyword evidence="3" id="KW-0378">Hydrolase</keyword>
<feature type="domain" description="Serine aminopeptidase S33" evidence="1">
    <location>
        <begin position="28"/>
        <end position="264"/>
    </location>
</feature>
<organism evidence="3 4">
    <name type="scientific">Candidatus Vampirococcus lugosii</name>
    <dbReference type="NCBI Taxonomy" id="2789015"/>
    <lineage>
        <taxon>Bacteria</taxon>
        <taxon>Candidatus Absconditibacteriota</taxon>
        <taxon>Vampirococcus</taxon>
    </lineage>
</organism>
<feature type="domain" description="Methyltransferase" evidence="2">
    <location>
        <begin position="274"/>
        <end position="582"/>
    </location>
</feature>
<dbReference type="Gene3D" id="3.40.50.150">
    <property type="entry name" value="Vaccinia Virus protein VP39"/>
    <property type="match status" value="1"/>
</dbReference>
<dbReference type="InterPro" id="IPR029063">
    <property type="entry name" value="SAM-dependent_MTases_sf"/>
</dbReference>
<dbReference type="Pfam" id="PF12146">
    <property type="entry name" value="Hydrolase_4"/>
    <property type="match status" value="1"/>
</dbReference>
<keyword evidence="4" id="KW-1185">Reference proteome</keyword>
<dbReference type="GO" id="GO:0016787">
    <property type="term" value="F:hydrolase activity"/>
    <property type="evidence" value="ECO:0007669"/>
    <property type="project" value="UniProtKB-KW"/>
</dbReference>
<dbReference type="Gene3D" id="3.40.50.1820">
    <property type="entry name" value="alpha/beta hydrolase"/>
    <property type="match status" value="1"/>
</dbReference>
<dbReference type="PANTHER" id="PTHR11614">
    <property type="entry name" value="PHOSPHOLIPASE-RELATED"/>
    <property type="match status" value="1"/>
</dbReference>
<gene>
    <name evidence="3" type="ORF">VAMP_13n214</name>
</gene>
<dbReference type="InterPro" id="IPR022744">
    <property type="entry name" value="MeTrfase_dom_put"/>
</dbReference>
<dbReference type="InterPro" id="IPR029058">
    <property type="entry name" value="AB_hydrolase_fold"/>
</dbReference>
<accession>A0ABS5QKA8</accession>
<sequence length="583" mass="66971">MLKLDLSEKYFTSHDNKDIYYKSWTNNENKKAIILIHRGHEHSGRIAHLVDELNTKDTNFFAWDARGNGKTEGKRGYSPDFSYLVKDLDYFVKHITKEYGIEEKNIILIAQSVGAVVASTWLHDYAPKIKCAVLASPAFNVNLIIPGLKHILKLWQKIRGNYTVKSYVKGKDLTHDIERSKSYDTDPLISLDISSNILLELYENSDRVIKDASAINIPVLLLTSGDDKVVFKKEQKIFFDNLSSSNKEHHILEGFYHDTLGEKDRHIAMKLIEDFIEKLESGDNENNNINLFDSYKKGYTYDEFIKLSKPLNKFSLKNINFATTKFFMRTLGKSLSKGINIAEKTGYDSGSTLDYVYKNQAEGKLFIGKILDKSYLNSIGWKGIRKRRENLEKAINIVINKLEENKKSIKIMDIAAGHGRYILNSILPYKDTINSVILRDYSDINVEGGKKLIQEKSLENIVNFKKADAFDKKSISDEKNITLGIVSGLYELFTDNNMINSSLEGLYNAIEKDGYLIYTNQPWHPQIEFIARVLTSHRQSQNWVMRRRTQAEMDSLVENVGFKKIDQFIDKWGIFTVSIAKKI</sequence>
<comment type="caution">
    <text evidence="3">The sequence shown here is derived from an EMBL/GenBank/DDBJ whole genome shotgun (WGS) entry which is preliminary data.</text>
</comment>
<evidence type="ECO:0000313" key="3">
    <source>
        <dbReference type="EMBL" id="MBS8121676.1"/>
    </source>
</evidence>
<protein>
    <submittedName>
        <fullName evidence="3">Lysophospholipase, alpha-beta hydrolase superfamily</fullName>
    </submittedName>
</protein>
<dbReference type="Proteomes" id="UP000680365">
    <property type="component" value="Unassembled WGS sequence"/>
</dbReference>
<dbReference type="RefSeq" id="WP_213348444.1">
    <property type="nucleotide sequence ID" value="NZ_JAEDAM010000009.1"/>
</dbReference>
<evidence type="ECO:0000313" key="4">
    <source>
        <dbReference type="Proteomes" id="UP000680365"/>
    </source>
</evidence>
<name>A0ABS5QKA8_9BACT</name>
<reference evidence="3 4" key="1">
    <citation type="journal article" date="2021" name="Nat. Commun.">
        <title>Reductive evolution and unique predatory mode in the CPR bacterium Vampirococcus lugosii.</title>
        <authorList>
            <person name="Moreira D."/>
            <person name="Zivanovic Y."/>
            <person name="Lopez-Archilla A.I."/>
            <person name="Iniesto M."/>
            <person name="Lopez-Garcia P."/>
        </authorList>
    </citation>
    <scope>NUCLEOTIDE SEQUENCE [LARGE SCALE GENOMIC DNA]</scope>
    <source>
        <strain evidence="3">Chiprana</strain>
    </source>
</reference>
<dbReference type="InterPro" id="IPR022742">
    <property type="entry name" value="Hydrolase_4"/>
</dbReference>
<dbReference type="Pfam" id="PF12147">
    <property type="entry name" value="Methyltransf_20"/>
    <property type="match status" value="1"/>
</dbReference>
<dbReference type="EMBL" id="JAEDAM010000009">
    <property type="protein sequence ID" value="MBS8121676.1"/>
    <property type="molecule type" value="Genomic_DNA"/>
</dbReference>